<organism evidence="1 2">
    <name type="scientific">Plectus sambesii</name>
    <dbReference type="NCBI Taxonomy" id="2011161"/>
    <lineage>
        <taxon>Eukaryota</taxon>
        <taxon>Metazoa</taxon>
        <taxon>Ecdysozoa</taxon>
        <taxon>Nematoda</taxon>
        <taxon>Chromadorea</taxon>
        <taxon>Plectida</taxon>
        <taxon>Plectina</taxon>
        <taxon>Plectoidea</taxon>
        <taxon>Plectidae</taxon>
        <taxon>Plectus</taxon>
    </lineage>
</organism>
<accession>A0A914XHS4</accession>
<name>A0A914XHS4_9BILA</name>
<dbReference type="Proteomes" id="UP000887566">
    <property type="component" value="Unplaced"/>
</dbReference>
<protein>
    <submittedName>
        <fullName evidence="2">Uncharacterized protein</fullName>
    </submittedName>
</protein>
<sequence>MQARVSIDEENLERLKGMFDGVQYRQVSAFSAPHSVSNRPPIAAGFVSVFCESLPFQSSPKADLVDLRRTIRPDSPVCDHQQKRHGLFVDSNFPRSIVSIDLGEKSARRHQF</sequence>
<proteinExistence type="predicted"/>
<evidence type="ECO:0000313" key="1">
    <source>
        <dbReference type="Proteomes" id="UP000887566"/>
    </source>
</evidence>
<reference evidence="2" key="1">
    <citation type="submission" date="2022-11" db="UniProtKB">
        <authorList>
            <consortium name="WormBaseParasite"/>
        </authorList>
    </citation>
    <scope>IDENTIFICATION</scope>
</reference>
<dbReference type="WBParaSite" id="PSAMB.scaffold870size39883.g9316.t1">
    <property type="protein sequence ID" value="PSAMB.scaffold870size39883.g9316.t1"/>
    <property type="gene ID" value="PSAMB.scaffold870size39883.g9316"/>
</dbReference>
<dbReference type="AlphaFoldDB" id="A0A914XHS4"/>
<evidence type="ECO:0000313" key="2">
    <source>
        <dbReference type="WBParaSite" id="PSAMB.scaffold870size39883.g9316.t1"/>
    </source>
</evidence>
<keyword evidence="1" id="KW-1185">Reference proteome</keyword>